<evidence type="ECO:0000313" key="1">
    <source>
        <dbReference type="EMBL" id="VDM27255.1"/>
    </source>
</evidence>
<proteinExistence type="predicted"/>
<keyword evidence="2" id="KW-1185">Reference proteome</keyword>
<gene>
    <name evidence="1" type="ORF">TTAC_LOCUS5575</name>
</gene>
<reference evidence="3" key="1">
    <citation type="submission" date="2017-02" db="UniProtKB">
        <authorList>
            <consortium name="WormBaseParasite"/>
        </authorList>
    </citation>
    <scope>IDENTIFICATION</scope>
</reference>
<evidence type="ECO:0000313" key="2">
    <source>
        <dbReference type="Proteomes" id="UP000274429"/>
    </source>
</evidence>
<dbReference type="Proteomes" id="UP000274429">
    <property type="component" value="Unassembled WGS sequence"/>
</dbReference>
<name>A0A0R3WXV1_HYDTA</name>
<reference evidence="1 2" key="2">
    <citation type="submission" date="2018-11" db="EMBL/GenBank/DDBJ databases">
        <authorList>
            <consortium name="Pathogen Informatics"/>
        </authorList>
    </citation>
    <scope>NUCLEOTIDE SEQUENCE [LARGE SCALE GENOMIC DNA]</scope>
</reference>
<dbReference type="EMBL" id="UYWX01008054">
    <property type="protein sequence ID" value="VDM27255.1"/>
    <property type="molecule type" value="Genomic_DNA"/>
</dbReference>
<accession>A0A0R3WXV1</accession>
<evidence type="ECO:0000313" key="3">
    <source>
        <dbReference type="WBParaSite" id="TTAC_0000559101-mRNA-1"/>
    </source>
</evidence>
<dbReference type="AlphaFoldDB" id="A0A0R3WXV1"/>
<organism evidence="3">
    <name type="scientific">Hydatigena taeniaeformis</name>
    <name type="common">Feline tapeworm</name>
    <name type="synonym">Taenia taeniaeformis</name>
    <dbReference type="NCBI Taxonomy" id="6205"/>
    <lineage>
        <taxon>Eukaryota</taxon>
        <taxon>Metazoa</taxon>
        <taxon>Spiralia</taxon>
        <taxon>Lophotrochozoa</taxon>
        <taxon>Platyhelminthes</taxon>
        <taxon>Cestoda</taxon>
        <taxon>Eucestoda</taxon>
        <taxon>Cyclophyllidea</taxon>
        <taxon>Taeniidae</taxon>
        <taxon>Hydatigera</taxon>
    </lineage>
</organism>
<dbReference type="WBParaSite" id="TTAC_0000559101-mRNA-1">
    <property type="protein sequence ID" value="TTAC_0000559101-mRNA-1"/>
    <property type="gene ID" value="TTAC_0000559101"/>
</dbReference>
<protein>
    <submittedName>
        <fullName evidence="3">Cystatin domain-containing protein</fullName>
    </submittedName>
</protein>
<sequence>MGRLDDGEETFSLPTPPAGLKEMPVAVPHKFHLDGVQPPLAICSMLLCTAAIKTEYYEFFHQCSQPPTHTTHYCVEEANTWWIINETQVPSSSRIHQHVLTVECNRGMQLGVHREEASPVSSATALPAAPSSSLLLLCPQLYRLTPSMCNKKMLDVRVRLLVYLLPTSITTPYHSGTSQISKQVALVPQYCLLLQLLNADATTLPNGKVSLAYYKNCPQNEVTSGSILTAYSPVRRALPTKCPNVPQYLLAPYVRAKDMRVKEVNSTR</sequence>